<dbReference type="PROSITE" id="PS50850">
    <property type="entry name" value="MFS"/>
    <property type="match status" value="1"/>
</dbReference>
<comment type="subcellular location">
    <subcellularLocation>
        <location evidence="8">Cell inner membrane</location>
        <topology evidence="8">Multi-pass membrane protein</topology>
    </subcellularLocation>
    <subcellularLocation>
        <location evidence="1">Cell membrane</location>
        <topology evidence="1">Multi-pass membrane protein</topology>
    </subcellularLocation>
</comment>
<evidence type="ECO:0000256" key="4">
    <source>
        <dbReference type="ARBA" id="ARBA00022475"/>
    </source>
</evidence>
<evidence type="ECO:0000256" key="6">
    <source>
        <dbReference type="ARBA" id="ARBA00022989"/>
    </source>
</evidence>
<evidence type="ECO:0000313" key="11">
    <source>
        <dbReference type="Proteomes" id="UP001150830"/>
    </source>
</evidence>
<comment type="similarity">
    <text evidence="2 8">Belongs to the major facilitator superfamily. Bcr/CmlA family.</text>
</comment>
<dbReference type="InterPro" id="IPR011701">
    <property type="entry name" value="MFS"/>
</dbReference>
<dbReference type="PANTHER" id="PTHR23502:SF132">
    <property type="entry name" value="POLYAMINE TRANSPORTER 2-RELATED"/>
    <property type="match status" value="1"/>
</dbReference>
<name>A0A9X3EGG6_9GAMM</name>
<feature type="transmembrane region" description="Helical" evidence="8">
    <location>
        <begin position="48"/>
        <end position="66"/>
    </location>
</feature>
<feature type="transmembrane region" description="Helical" evidence="8">
    <location>
        <begin position="368"/>
        <end position="387"/>
    </location>
</feature>
<feature type="transmembrane region" description="Helical" evidence="8">
    <location>
        <begin position="337"/>
        <end position="362"/>
    </location>
</feature>
<keyword evidence="3 8" id="KW-0813">Transport</keyword>
<feature type="transmembrane region" description="Helical" evidence="8">
    <location>
        <begin position="101"/>
        <end position="124"/>
    </location>
</feature>
<dbReference type="InterPro" id="IPR020846">
    <property type="entry name" value="MFS_dom"/>
</dbReference>
<dbReference type="SUPFAM" id="SSF103473">
    <property type="entry name" value="MFS general substrate transporter"/>
    <property type="match status" value="1"/>
</dbReference>
<dbReference type="InterPro" id="IPR005829">
    <property type="entry name" value="Sugar_transporter_CS"/>
</dbReference>
<comment type="caution">
    <text evidence="10">The sequence shown here is derived from an EMBL/GenBank/DDBJ whole genome shotgun (WGS) entry which is preliminary data.</text>
</comment>
<keyword evidence="8" id="KW-0997">Cell inner membrane</keyword>
<dbReference type="Gene3D" id="1.20.1720.10">
    <property type="entry name" value="Multidrug resistance protein D"/>
    <property type="match status" value="1"/>
</dbReference>
<proteinExistence type="inferred from homology"/>
<keyword evidence="5 8" id="KW-0812">Transmembrane</keyword>
<dbReference type="AlphaFoldDB" id="A0A9X3EGG6"/>
<dbReference type="Pfam" id="PF07690">
    <property type="entry name" value="MFS_1"/>
    <property type="match status" value="1"/>
</dbReference>
<gene>
    <name evidence="10" type="ORF">OUO13_13955</name>
</gene>
<organism evidence="10 11">
    <name type="scientific">Parathalassolituus penaei</name>
    <dbReference type="NCBI Taxonomy" id="2997323"/>
    <lineage>
        <taxon>Bacteria</taxon>
        <taxon>Pseudomonadati</taxon>
        <taxon>Pseudomonadota</taxon>
        <taxon>Gammaproteobacteria</taxon>
        <taxon>Oceanospirillales</taxon>
        <taxon>Oceanospirillaceae</taxon>
        <taxon>Parathalassolituus</taxon>
    </lineage>
</organism>
<dbReference type="PROSITE" id="PS00216">
    <property type="entry name" value="SUGAR_TRANSPORT_1"/>
    <property type="match status" value="1"/>
</dbReference>
<dbReference type="NCBIfam" id="TIGR00710">
    <property type="entry name" value="efflux_Bcr_CflA"/>
    <property type="match status" value="1"/>
</dbReference>
<dbReference type="PANTHER" id="PTHR23502">
    <property type="entry name" value="MAJOR FACILITATOR SUPERFAMILY"/>
    <property type="match status" value="1"/>
</dbReference>
<feature type="transmembrane region" description="Helical" evidence="8">
    <location>
        <begin position="164"/>
        <end position="182"/>
    </location>
</feature>
<sequence length="399" mass="42605">MNAPIARPTTGLLLMLSALTALTPLATDVYLAAVPVMAEAFGRSLHDIELSISFYLLGFSIGQLLGGPLSDRYGRRRMVLFGLSVFAFGTLMILLSPTLELLWGARVLQALGGGLAVVNTGAIIRDMATGREGAGYMVRVVQVMMIAPLAAPILGMLILKISNWQMIFVFLLLYAAVLIALFRQHLPETSQYRVRGNLFRNYGIVLGERRVWGFIASTCAAYAGLLSFITASPSVYMGYFGISEGAYPFVFGGNVLCMVAMSRVNLKLLKRYNPSQLVSFGQAVQLSMGVLMVLYALLAEHMQLMPLMLMIMAFMGCHGFIVANSTSSTTEFFPQQAGTATALIGALGFASGGLAGAVVSATSDGTPLSMVAMMAGGCLLGITLRFINSRTRPPVSSGD</sequence>
<evidence type="ECO:0000256" key="1">
    <source>
        <dbReference type="ARBA" id="ARBA00004651"/>
    </source>
</evidence>
<dbReference type="GO" id="GO:1990961">
    <property type="term" value="P:xenobiotic detoxification by transmembrane export across the plasma membrane"/>
    <property type="evidence" value="ECO:0007669"/>
    <property type="project" value="InterPro"/>
</dbReference>
<dbReference type="EMBL" id="JAPNOA010000039">
    <property type="protein sequence ID" value="MCY0966295.1"/>
    <property type="molecule type" value="Genomic_DNA"/>
</dbReference>
<accession>A0A9X3EGG6</accession>
<keyword evidence="4" id="KW-1003">Cell membrane</keyword>
<keyword evidence="6 8" id="KW-1133">Transmembrane helix</keyword>
<feature type="transmembrane region" description="Helical" evidence="8">
    <location>
        <begin position="304"/>
        <end position="325"/>
    </location>
</feature>
<evidence type="ECO:0000256" key="8">
    <source>
        <dbReference type="RuleBase" id="RU365088"/>
    </source>
</evidence>
<dbReference type="GO" id="GO:0005886">
    <property type="term" value="C:plasma membrane"/>
    <property type="evidence" value="ECO:0007669"/>
    <property type="project" value="UniProtKB-SubCell"/>
</dbReference>
<comment type="caution">
    <text evidence="8">Lacks conserved residue(s) required for the propagation of feature annotation.</text>
</comment>
<keyword evidence="7 8" id="KW-0472">Membrane</keyword>
<evidence type="ECO:0000256" key="7">
    <source>
        <dbReference type="ARBA" id="ARBA00023136"/>
    </source>
</evidence>
<keyword evidence="11" id="KW-1185">Reference proteome</keyword>
<feature type="transmembrane region" description="Helical" evidence="8">
    <location>
        <begin position="211"/>
        <end position="231"/>
    </location>
</feature>
<evidence type="ECO:0000313" key="10">
    <source>
        <dbReference type="EMBL" id="MCY0966295.1"/>
    </source>
</evidence>
<feature type="domain" description="Major facilitator superfamily (MFS) profile" evidence="9">
    <location>
        <begin position="12"/>
        <end position="393"/>
    </location>
</feature>
<dbReference type="GO" id="GO:0042910">
    <property type="term" value="F:xenobiotic transmembrane transporter activity"/>
    <property type="evidence" value="ECO:0007669"/>
    <property type="project" value="InterPro"/>
</dbReference>
<dbReference type="CDD" id="cd17320">
    <property type="entry name" value="MFS_MdfA_MDR_like"/>
    <property type="match status" value="1"/>
</dbReference>
<dbReference type="RefSeq" id="WP_283174503.1">
    <property type="nucleotide sequence ID" value="NZ_JAPNOA010000039.1"/>
</dbReference>
<reference evidence="10" key="1">
    <citation type="submission" date="2022-11" db="EMBL/GenBank/DDBJ databases">
        <title>Parathalassolutuus dongxingensis gen. nov., sp. nov., a novel member of family Oceanospirillaceae isolated from a coastal shrimp pond in Guangxi, China.</title>
        <authorList>
            <person name="Chen H."/>
        </authorList>
    </citation>
    <scope>NUCLEOTIDE SEQUENCE</scope>
    <source>
        <strain evidence="10">G-43</strain>
    </source>
</reference>
<dbReference type="InterPro" id="IPR036259">
    <property type="entry name" value="MFS_trans_sf"/>
</dbReference>
<evidence type="ECO:0000256" key="5">
    <source>
        <dbReference type="ARBA" id="ARBA00022692"/>
    </source>
</evidence>
<feature type="transmembrane region" description="Helical" evidence="8">
    <location>
        <begin position="246"/>
        <end position="266"/>
    </location>
</feature>
<feature type="transmembrane region" description="Helical" evidence="8">
    <location>
        <begin position="278"/>
        <end position="298"/>
    </location>
</feature>
<protein>
    <recommendedName>
        <fullName evidence="8">Bcr/CflA family efflux transporter</fullName>
    </recommendedName>
</protein>
<evidence type="ECO:0000256" key="2">
    <source>
        <dbReference type="ARBA" id="ARBA00006236"/>
    </source>
</evidence>
<dbReference type="InterPro" id="IPR004812">
    <property type="entry name" value="Efflux_drug-R_Bcr/CmlA"/>
</dbReference>
<feature type="transmembrane region" description="Helical" evidence="8">
    <location>
        <begin position="136"/>
        <end position="158"/>
    </location>
</feature>
<evidence type="ECO:0000259" key="9">
    <source>
        <dbReference type="PROSITE" id="PS50850"/>
    </source>
</evidence>
<evidence type="ECO:0000256" key="3">
    <source>
        <dbReference type="ARBA" id="ARBA00022448"/>
    </source>
</evidence>
<feature type="transmembrane region" description="Helical" evidence="8">
    <location>
        <begin position="78"/>
        <end position="95"/>
    </location>
</feature>
<dbReference type="Proteomes" id="UP001150830">
    <property type="component" value="Unassembled WGS sequence"/>
</dbReference>